<gene>
    <name evidence="2" type="ORF">BvMPK_2371</name>
</gene>
<feature type="signal peptide" evidence="1">
    <location>
        <begin position="1"/>
        <end position="25"/>
    </location>
</feature>
<feature type="chain" id="PRO_5006050539" description="DUF3575 domain-containing protein" evidence="1">
    <location>
        <begin position="26"/>
        <end position="190"/>
    </location>
</feature>
<evidence type="ECO:0000256" key="1">
    <source>
        <dbReference type="SAM" id="SignalP"/>
    </source>
</evidence>
<dbReference type="Proteomes" id="UP000061587">
    <property type="component" value="Chromosome"/>
</dbReference>
<evidence type="ECO:0000313" key="3">
    <source>
        <dbReference type="Proteomes" id="UP000061587"/>
    </source>
</evidence>
<reference evidence="3" key="1">
    <citation type="submission" date="2015-10" db="EMBL/GenBank/DDBJ databases">
        <title>Extensive mobilome-driven genome diversification in gut-associated Bacteroides vulgatus mpk.</title>
        <authorList>
            <person name="Beier S."/>
            <person name="Lange A."/>
            <person name="Huson D.H."/>
            <person name="Frick J.-S."/>
            <person name="Autenrieth I.B."/>
        </authorList>
    </citation>
    <scope>NUCLEOTIDE SEQUENCE [LARGE SCALE GENOMIC DNA]</scope>
    <source>
        <strain evidence="3">mpk</strain>
    </source>
</reference>
<evidence type="ECO:0008006" key="4">
    <source>
        <dbReference type="Google" id="ProtNLM"/>
    </source>
</evidence>
<protein>
    <recommendedName>
        <fullName evidence="4">DUF3575 domain-containing protein</fullName>
    </recommendedName>
</protein>
<name>A0A0P0M314_PHOVU</name>
<dbReference type="EMBL" id="CP013020">
    <property type="protein sequence ID" value="ALK84968.1"/>
    <property type="molecule type" value="Genomic_DNA"/>
</dbReference>
<accession>A0A0P0M314</accession>
<proteinExistence type="predicted"/>
<dbReference type="PATRIC" id="fig|821.40.peg.2842"/>
<keyword evidence="1" id="KW-0732">Signal</keyword>
<reference evidence="2 3" key="2">
    <citation type="journal article" date="2016" name="Genome Biol. Evol.">
        <title>Extensive mobilome-driven genome diversification in mouse gut-associated Bacteroides vulgatus mpk.</title>
        <authorList>
            <person name="Lange A."/>
            <person name="Beier S."/>
            <person name="Steimle A."/>
            <person name="Autenrieth I.B."/>
            <person name="Huson D.H."/>
            <person name="Frick J.S."/>
        </authorList>
    </citation>
    <scope>NUCLEOTIDE SEQUENCE [LARGE SCALE GENOMIC DNA]</scope>
    <source>
        <strain evidence="3">mpk</strain>
    </source>
</reference>
<sequence length="190" mass="21520">MTMRHSYLFIIAIMLAVMTPRIAPAQSIAVKSNVLYDLTGTLNLGGEIRCDDTHSFNLSVNYNPWNLGENKKMKHILIQPEYRWWLNETFIGSFFGVQAHFAQYNFGGTTPFTTVKNNRYQGNLIGCGITYGHQWLLSTFWSLEASISVGYAHLTYDKYGPAKGDALIEKSHSNYVGPTQLGISFIYFIQ</sequence>
<dbReference type="AlphaFoldDB" id="A0A0P0M314"/>
<evidence type="ECO:0000313" key="2">
    <source>
        <dbReference type="EMBL" id="ALK84968.1"/>
    </source>
</evidence>
<dbReference type="InterPro" id="IPR021958">
    <property type="entry name" value="DUF3575"/>
</dbReference>
<dbReference type="Pfam" id="PF12099">
    <property type="entry name" value="DUF3575"/>
    <property type="match status" value="1"/>
</dbReference>
<organism evidence="2 3">
    <name type="scientific">Phocaeicola vulgatus</name>
    <name type="common">Bacteroides vulgatus</name>
    <dbReference type="NCBI Taxonomy" id="821"/>
    <lineage>
        <taxon>Bacteria</taxon>
        <taxon>Pseudomonadati</taxon>
        <taxon>Bacteroidota</taxon>
        <taxon>Bacteroidia</taxon>
        <taxon>Bacteroidales</taxon>
        <taxon>Bacteroidaceae</taxon>
        <taxon>Phocaeicola</taxon>
    </lineage>
</organism>